<keyword evidence="2" id="KW-1185">Reference proteome</keyword>
<accession>A0AAW1LCS7</accession>
<comment type="caution">
    <text evidence="1">The sequence shown here is derived from an EMBL/GenBank/DDBJ whole genome shotgun (WGS) entry which is preliminary data.</text>
</comment>
<reference evidence="1 2" key="1">
    <citation type="journal article" date="2024" name="BMC Genomics">
        <title>De novo assembly and annotation of Popillia japonica's genome with initial clues to its potential as an invasive pest.</title>
        <authorList>
            <person name="Cucini C."/>
            <person name="Boschi S."/>
            <person name="Funari R."/>
            <person name="Cardaioli E."/>
            <person name="Iannotti N."/>
            <person name="Marturano G."/>
            <person name="Paoli F."/>
            <person name="Bruttini M."/>
            <person name="Carapelli A."/>
            <person name="Frati F."/>
            <person name="Nardi F."/>
        </authorList>
    </citation>
    <scope>NUCLEOTIDE SEQUENCE [LARGE SCALE GENOMIC DNA]</scope>
    <source>
        <strain evidence="1">DMR45628</strain>
    </source>
</reference>
<dbReference type="EMBL" id="JASPKY010000121">
    <property type="protein sequence ID" value="KAK9732187.1"/>
    <property type="molecule type" value="Genomic_DNA"/>
</dbReference>
<dbReference type="AlphaFoldDB" id="A0AAW1LCS7"/>
<organism evidence="1 2">
    <name type="scientific">Popillia japonica</name>
    <name type="common">Japanese beetle</name>
    <dbReference type="NCBI Taxonomy" id="7064"/>
    <lineage>
        <taxon>Eukaryota</taxon>
        <taxon>Metazoa</taxon>
        <taxon>Ecdysozoa</taxon>
        <taxon>Arthropoda</taxon>
        <taxon>Hexapoda</taxon>
        <taxon>Insecta</taxon>
        <taxon>Pterygota</taxon>
        <taxon>Neoptera</taxon>
        <taxon>Endopterygota</taxon>
        <taxon>Coleoptera</taxon>
        <taxon>Polyphaga</taxon>
        <taxon>Scarabaeiformia</taxon>
        <taxon>Scarabaeidae</taxon>
        <taxon>Rutelinae</taxon>
        <taxon>Popillia</taxon>
    </lineage>
</organism>
<evidence type="ECO:0000313" key="1">
    <source>
        <dbReference type="EMBL" id="KAK9732187.1"/>
    </source>
</evidence>
<dbReference type="Proteomes" id="UP001458880">
    <property type="component" value="Unassembled WGS sequence"/>
</dbReference>
<proteinExistence type="predicted"/>
<protein>
    <recommendedName>
        <fullName evidence="3">ISXO2-like transposase domain-containing protein</fullName>
    </recommendedName>
</protein>
<name>A0AAW1LCS7_POPJA</name>
<gene>
    <name evidence="1" type="ORF">QE152_g12990</name>
</gene>
<evidence type="ECO:0000313" key="2">
    <source>
        <dbReference type="Proteomes" id="UP001458880"/>
    </source>
</evidence>
<sequence>MGTCVGFGRHKQDDAAGIRCYSSEENSRNTKGGRRVLVYHVDVRSHLCTDMWAAYRNMDRTFRGHVDVRSHLCTDMWAAYRNMDRTFRGHSTVNHRTNFVVPAREQDPHWVPVGRFNESIIVQTLWSLHANKIRIGCQSVDLTRHVWTEE</sequence>
<evidence type="ECO:0008006" key="3">
    <source>
        <dbReference type="Google" id="ProtNLM"/>
    </source>
</evidence>